<dbReference type="SUPFAM" id="SSF51110">
    <property type="entry name" value="alpha-D-mannose-specific plant lectins"/>
    <property type="match status" value="1"/>
</dbReference>
<evidence type="ECO:0000313" key="4">
    <source>
        <dbReference type="Proteomes" id="UP000236333"/>
    </source>
</evidence>
<organism evidence="3 4">
    <name type="scientific">Tetrabaena socialis</name>
    <dbReference type="NCBI Taxonomy" id="47790"/>
    <lineage>
        <taxon>Eukaryota</taxon>
        <taxon>Viridiplantae</taxon>
        <taxon>Chlorophyta</taxon>
        <taxon>core chlorophytes</taxon>
        <taxon>Chlorophyceae</taxon>
        <taxon>CS clade</taxon>
        <taxon>Chlamydomonadales</taxon>
        <taxon>Tetrabaenaceae</taxon>
        <taxon>Tetrabaena</taxon>
    </lineage>
</organism>
<dbReference type="AlphaFoldDB" id="A0A2J7ZNA3"/>
<dbReference type="Proteomes" id="UP000236333">
    <property type="component" value="Unassembled WGS sequence"/>
</dbReference>
<feature type="region of interest" description="Disordered" evidence="1">
    <location>
        <begin position="1"/>
        <end position="25"/>
    </location>
</feature>
<evidence type="ECO:0000259" key="2">
    <source>
        <dbReference type="PROSITE" id="PS50927"/>
    </source>
</evidence>
<feature type="domain" description="Bulb-type lectin" evidence="2">
    <location>
        <begin position="11"/>
        <end position="122"/>
    </location>
</feature>
<evidence type="ECO:0000256" key="1">
    <source>
        <dbReference type="SAM" id="MobiDB-lite"/>
    </source>
</evidence>
<dbReference type="InterPro" id="IPR001480">
    <property type="entry name" value="Bulb-type_lectin_dom"/>
</dbReference>
<dbReference type="OrthoDB" id="545294at2759"/>
<proteinExistence type="predicted"/>
<gene>
    <name evidence="3" type="ORF">TSOC_012338</name>
</gene>
<sequence>MQSAPPRSSSLRSDRSNNSLSPGESLVSQNARYKVTYETNGDLVLYPGAIWAAGAVPASGANPLTASMSSDGRLTLMDATGRPYWIIGVAGAGVPPYRLAVQNDRTLAIYDRRNVMTWTSKK</sequence>
<keyword evidence="4" id="KW-1185">Reference proteome</keyword>
<dbReference type="Gene3D" id="2.90.10.10">
    <property type="entry name" value="Bulb-type lectin domain"/>
    <property type="match status" value="1"/>
</dbReference>
<dbReference type="InterPro" id="IPR036426">
    <property type="entry name" value="Bulb-type_lectin_dom_sf"/>
</dbReference>
<dbReference type="PROSITE" id="PS50927">
    <property type="entry name" value="BULB_LECTIN"/>
    <property type="match status" value="1"/>
</dbReference>
<comment type="caution">
    <text evidence="3">The sequence shown here is derived from an EMBL/GenBank/DDBJ whole genome shotgun (WGS) entry which is preliminary data.</text>
</comment>
<name>A0A2J7ZNA3_9CHLO</name>
<dbReference type="EMBL" id="PGGS01000802">
    <property type="protein sequence ID" value="PNH01745.1"/>
    <property type="molecule type" value="Genomic_DNA"/>
</dbReference>
<protein>
    <submittedName>
        <fullName evidence="3">Comitin</fullName>
    </submittedName>
</protein>
<feature type="compositionally biased region" description="Low complexity" evidence="1">
    <location>
        <begin position="1"/>
        <end position="22"/>
    </location>
</feature>
<accession>A0A2J7ZNA3</accession>
<evidence type="ECO:0000313" key="3">
    <source>
        <dbReference type="EMBL" id="PNH01745.1"/>
    </source>
</evidence>
<reference evidence="3 4" key="1">
    <citation type="journal article" date="2017" name="Mol. Biol. Evol.">
        <title>The 4-celled Tetrabaena socialis nuclear genome reveals the essential components for genetic control of cell number at the origin of multicellularity in the volvocine lineage.</title>
        <authorList>
            <person name="Featherston J."/>
            <person name="Arakaki Y."/>
            <person name="Hanschen E.R."/>
            <person name="Ferris P.J."/>
            <person name="Michod R.E."/>
            <person name="Olson B.J.S.C."/>
            <person name="Nozaki H."/>
            <person name="Durand P.M."/>
        </authorList>
    </citation>
    <scope>NUCLEOTIDE SEQUENCE [LARGE SCALE GENOMIC DNA]</scope>
    <source>
        <strain evidence="3 4">NIES-571</strain>
    </source>
</reference>